<gene>
    <name evidence="4" type="ORF">H6A20_07855</name>
</gene>
<evidence type="ECO:0000259" key="3">
    <source>
        <dbReference type="Pfam" id="PF01648"/>
    </source>
</evidence>
<dbReference type="PANTHER" id="PTHR12215:SF10">
    <property type="entry name" value="L-AMINOADIPATE-SEMIALDEHYDE DEHYDROGENASE-PHOSPHOPANTETHEINYL TRANSFERASE"/>
    <property type="match status" value="1"/>
</dbReference>
<evidence type="ECO:0000256" key="2">
    <source>
        <dbReference type="ARBA" id="ARBA00022679"/>
    </source>
</evidence>
<protein>
    <submittedName>
        <fullName evidence="4">4'-phosphopantetheinyl transferase superfamily protein</fullName>
    </submittedName>
</protein>
<reference evidence="4" key="2">
    <citation type="journal article" date="2021" name="Sci. Rep.">
        <title>The distribution of antibiotic resistance genes in chicken gut microbiota commensals.</title>
        <authorList>
            <person name="Juricova H."/>
            <person name="Matiasovicova J."/>
            <person name="Kubasova T."/>
            <person name="Cejkova D."/>
            <person name="Rychlik I."/>
        </authorList>
    </citation>
    <scope>NUCLEOTIDE SEQUENCE</scope>
    <source>
        <strain evidence="4">An582</strain>
    </source>
</reference>
<dbReference type="Gene3D" id="3.90.470.20">
    <property type="entry name" value="4'-phosphopantetheinyl transferase domain"/>
    <property type="match status" value="2"/>
</dbReference>
<dbReference type="PANTHER" id="PTHR12215">
    <property type="entry name" value="PHOSPHOPANTETHEINE TRANSFERASE"/>
    <property type="match status" value="1"/>
</dbReference>
<organism evidence="4 5">
    <name type="scientific">Mordavella massiliensis</name>
    <dbReference type="NCBI Taxonomy" id="1871024"/>
    <lineage>
        <taxon>Bacteria</taxon>
        <taxon>Bacillati</taxon>
        <taxon>Bacillota</taxon>
        <taxon>Clostridia</taxon>
        <taxon>Eubacteriales</taxon>
        <taxon>Clostridiaceae</taxon>
        <taxon>Mordavella</taxon>
    </lineage>
</organism>
<keyword evidence="2 4" id="KW-0808">Transferase</keyword>
<evidence type="ECO:0000313" key="5">
    <source>
        <dbReference type="Proteomes" id="UP000705508"/>
    </source>
</evidence>
<name>A0A938XBN0_9CLOT</name>
<dbReference type="SUPFAM" id="SSF56214">
    <property type="entry name" value="4'-phosphopantetheinyl transferase"/>
    <property type="match status" value="2"/>
</dbReference>
<dbReference type="InterPro" id="IPR050559">
    <property type="entry name" value="P-Pant_transferase_sf"/>
</dbReference>
<dbReference type="GO" id="GO:0005829">
    <property type="term" value="C:cytosol"/>
    <property type="evidence" value="ECO:0007669"/>
    <property type="project" value="TreeGrafter"/>
</dbReference>
<evidence type="ECO:0000313" key="4">
    <source>
        <dbReference type="EMBL" id="MBM6948571.1"/>
    </source>
</evidence>
<accession>A0A938XBN0</accession>
<dbReference type="InterPro" id="IPR037143">
    <property type="entry name" value="4-PPantetheinyl_Trfase_dom_sf"/>
</dbReference>
<comment type="caution">
    <text evidence="4">The sequence shown here is derived from an EMBL/GenBank/DDBJ whole genome shotgun (WGS) entry which is preliminary data.</text>
</comment>
<sequence length="208" mass="24061">MVHTWIADVSALCDEAVYEKYYKELPDFRREKADRLRFPEDRAQSVGAWTLWEKMRVHCGLDAGTVFNLSHSGPYALCSLSAEADVRVGCDVETVRALRLQVAERFFLPGETARILSRRTREEQAEEFYRLWVLKESFMKAVRRGMGLDTRSFEIGFDGEDRPVLLRKPVAYPEEYYYQEYCVPGIPARIAVCSTDGQFGEIRVVRLE</sequence>
<dbReference type="EMBL" id="JACJKS010000009">
    <property type="protein sequence ID" value="MBM6948571.1"/>
    <property type="molecule type" value="Genomic_DNA"/>
</dbReference>
<evidence type="ECO:0000256" key="1">
    <source>
        <dbReference type="ARBA" id="ARBA00010990"/>
    </source>
</evidence>
<dbReference type="RefSeq" id="WP_204906587.1">
    <property type="nucleotide sequence ID" value="NZ_JACJKS010000009.1"/>
</dbReference>
<dbReference type="GO" id="GO:0008897">
    <property type="term" value="F:holo-[acyl-carrier-protein] synthase activity"/>
    <property type="evidence" value="ECO:0007669"/>
    <property type="project" value="InterPro"/>
</dbReference>
<dbReference type="GO" id="GO:0000287">
    <property type="term" value="F:magnesium ion binding"/>
    <property type="evidence" value="ECO:0007669"/>
    <property type="project" value="InterPro"/>
</dbReference>
<proteinExistence type="inferred from homology"/>
<dbReference type="Pfam" id="PF01648">
    <property type="entry name" value="ACPS"/>
    <property type="match status" value="1"/>
</dbReference>
<comment type="similarity">
    <text evidence="1">Belongs to the P-Pant transferase superfamily. Gsp/Sfp/HetI/AcpT family.</text>
</comment>
<dbReference type="GO" id="GO:0019878">
    <property type="term" value="P:lysine biosynthetic process via aminoadipic acid"/>
    <property type="evidence" value="ECO:0007669"/>
    <property type="project" value="TreeGrafter"/>
</dbReference>
<dbReference type="InterPro" id="IPR008278">
    <property type="entry name" value="4-PPantetheinyl_Trfase_dom"/>
</dbReference>
<feature type="domain" description="4'-phosphopantetheinyl transferase" evidence="3">
    <location>
        <begin position="87"/>
        <end position="178"/>
    </location>
</feature>
<dbReference type="AlphaFoldDB" id="A0A938XBN0"/>
<reference evidence="4" key="1">
    <citation type="submission" date="2020-08" db="EMBL/GenBank/DDBJ databases">
        <authorList>
            <person name="Cejkova D."/>
            <person name="Kubasova T."/>
            <person name="Jahodarova E."/>
            <person name="Rychlik I."/>
        </authorList>
    </citation>
    <scope>NUCLEOTIDE SEQUENCE</scope>
    <source>
        <strain evidence="4">An582</strain>
    </source>
</reference>
<dbReference type="Proteomes" id="UP000705508">
    <property type="component" value="Unassembled WGS sequence"/>
</dbReference>